<gene>
    <name evidence="9" type="ORF">MFLAVUS_001865</name>
</gene>
<dbReference type="PROSITE" id="PS50086">
    <property type="entry name" value="TBC_RABGAP"/>
    <property type="match status" value="1"/>
</dbReference>
<comment type="similarity">
    <text evidence="1">Belongs to the GcvT family.</text>
</comment>
<evidence type="ECO:0000256" key="5">
    <source>
        <dbReference type="ARBA" id="ARBA00031395"/>
    </source>
</evidence>
<dbReference type="EMBL" id="BAABUK010000003">
    <property type="protein sequence ID" value="GAA5808474.1"/>
    <property type="molecule type" value="Genomic_DNA"/>
</dbReference>
<dbReference type="Pfam" id="PF23436">
    <property type="entry name" value="RabGap-TBC_2"/>
    <property type="match status" value="1"/>
</dbReference>
<keyword evidence="10" id="KW-1185">Reference proteome</keyword>
<dbReference type="Gene3D" id="1.10.8.270">
    <property type="entry name" value="putative rabgap domain of human tbc1 domain family member 14 like domains"/>
    <property type="match status" value="1"/>
</dbReference>
<dbReference type="Gene3D" id="2.40.30.110">
    <property type="entry name" value="Aminomethyltransferase beta-barrel domains"/>
    <property type="match status" value="1"/>
</dbReference>
<feature type="domain" description="Rab-GAP TBC" evidence="8">
    <location>
        <begin position="112"/>
        <end position="295"/>
    </location>
</feature>
<evidence type="ECO:0000259" key="8">
    <source>
        <dbReference type="PROSITE" id="PS50086"/>
    </source>
</evidence>
<feature type="coiled-coil region" evidence="7">
    <location>
        <begin position="376"/>
        <end position="488"/>
    </location>
</feature>
<dbReference type="Gene3D" id="3.30.70.1400">
    <property type="entry name" value="Aminomethyltransferase beta-barrel domains"/>
    <property type="match status" value="1"/>
</dbReference>
<reference evidence="9 10" key="1">
    <citation type="submission" date="2024-04" db="EMBL/GenBank/DDBJ databases">
        <title>genome sequences of Mucor flavus KT1a and Helicostylum pulchrum KT1b strains isolated from the surface of a dry-aged beef.</title>
        <authorList>
            <person name="Toyotome T."/>
            <person name="Hosono M."/>
            <person name="Torimaru M."/>
            <person name="Fukuda K."/>
            <person name="Mikami N."/>
        </authorList>
    </citation>
    <scope>NUCLEOTIDE SEQUENCE [LARGE SCALE GENOMIC DNA]</scope>
    <source>
        <strain evidence="9 10">KT1a</strain>
    </source>
</reference>
<dbReference type="PANTHER" id="PTHR43757">
    <property type="entry name" value="AMINOMETHYLTRANSFERASE"/>
    <property type="match status" value="1"/>
</dbReference>
<dbReference type="SUPFAM" id="SSF103025">
    <property type="entry name" value="Folate-binding domain"/>
    <property type="match status" value="1"/>
</dbReference>
<evidence type="ECO:0000256" key="2">
    <source>
        <dbReference type="ARBA" id="ARBA00012616"/>
    </source>
</evidence>
<sequence length="914" mass="102549">MTSLDTSTTNFTQENNDILVETYSKVSSNIINSTITFSDDDSACSFDSEEEEKLLTPPIQSSSSCTNPEEEEPVINTIKDDTDWAFWSKVISGYNNFSQSEIKLLSFQIQHGIPSALRGTIWPLLAKKVDNGLQDHYIQLLKQESVYEKAITRDLHRTFPHHPYFQSAVGQESLFNVVKAYSLYDPEVGYCQGLSFVAGPLLLNMPEEEAFCILVQLMQNYKLRGHFTPQLDLLRQRLFQFDGLLQDFLPHVYRHFTEQGVRSNMYASQWFLTMFAYKFPLKVVYRIYDTLFTEGVDCLFRIGLALLSKNQSTILSLDFESLVTYLKDDMLTIYNDNITDLLSESFDIKISTRRLEKLAKDYQIETIKADTEASLIESLRKKNRLLTEQFQSLDTENKTVRKENALVAEELVFKKIELARVHDENEALKQQACELRRVLEVIPGQIENQVQSDMNILCIKNQSLTQKNAKLQDQLADMETLVIEMKLKYAQSESDRYSLNQKLLDLKKWMNKVMLITKVTRSSLVSIVNRPLTKRCYAAAANSEPIKKTALYDFHVKQGGKMVPFAGYAMPVTYSNMGMLASHHHTRQNASIFDVSHMLQSRLTGKDRNKFFETLVVADLHNLPVGQGTLSVFTNEQGGIIDDTIVMQHDDSLYVVSNAGCADKDLAHIRKHLADFQNKGGDVDFNVITDHSLIAIQGPKAAAALEELVGKSLADFSFMHGRFMEVAGVPCHIARSGYTGEDGFELSVPTEEIVSITEKLLANPAVEMAGLGARDSLRLEAGLCLYGNDIDETTTPVEAGLTWTIPKSRRETGGFLGADKILPQIKGGVTRRRIGLVVEGAPARGGAEILNKAGEVVGTVTSGCPSPILKKNIAIGYVTNGNHKKGTELDVKVRNKLQKAVITKMPFVESNYHK</sequence>
<keyword evidence="4" id="KW-0808">Transferase</keyword>
<dbReference type="Gene3D" id="4.10.1250.10">
    <property type="entry name" value="Aminomethyltransferase fragment"/>
    <property type="match status" value="1"/>
</dbReference>
<dbReference type="Gene3D" id="3.30.1360.120">
    <property type="entry name" value="Probable tRNA modification gtpase trme, domain 1"/>
    <property type="match status" value="1"/>
</dbReference>
<dbReference type="InterPro" id="IPR027266">
    <property type="entry name" value="TrmE/GcvT-like"/>
</dbReference>
<protein>
    <recommendedName>
        <fullName evidence="2">aminomethyltransferase</fullName>
        <ecNumber evidence="2">2.1.2.10</ecNumber>
    </recommendedName>
    <alternativeName>
        <fullName evidence="5">Glycine cleavage system T protein</fullName>
    </alternativeName>
</protein>
<dbReference type="EC" id="2.1.2.10" evidence="2"/>
<dbReference type="InterPro" id="IPR006222">
    <property type="entry name" value="GCVT_N"/>
</dbReference>
<dbReference type="InterPro" id="IPR006223">
    <property type="entry name" value="GcvT"/>
</dbReference>
<dbReference type="InterPro" id="IPR028896">
    <property type="entry name" value="GcvT/YgfZ/DmdA"/>
</dbReference>
<organism evidence="9 10">
    <name type="scientific">Mucor flavus</name>
    <dbReference type="NCBI Taxonomy" id="439312"/>
    <lineage>
        <taxon>Eukaryota</taxon>
        <taxon>Fungi</taxon>
        <taxon>Fungi incertae sedis</taxon>
        <taxon>Mucoromycota</taxon>
        <taxon>Mucoromycotina</taxon>
        <taxon>Mucoromycetes</taxon>
        <taxon>Mucorales</taxon>
        <taxon>Mucorineae</taxon>
        <taxon>Mucoraceae</taxon>
        <taxon>Mucor</taxon>
    </lineage>
</organism>
<dbReference type="SUPFAM" id="SSF101790">
    <property type="entry name" value="Aminomethyltransferase beta-barrel domain"/>
    <property type="match status" value="1"/>
</dbReference>
<comment type="catalytic activity">
    <reaction evidence="6">
        <text>N(6)-[(R)-S(8)-aminomethyldihydrolipoyl]-L-lysyl-[protein] + (6S)-5,6,7,8-tetrahydrofolate = N(6)-[(R)-dihydrolipoyl]-L-lysyl-[protein] + (6R)-5,10-methylene-5,6,7,8-tetrahydrofolate + NH4(+)</text>
        <dbReference type="Rhea" id="RHEA:16945"/>
        <dbReference type="Rhea" id="RHEA-COMP:10475"/>
        <dbReference type="Rhea" id="RHEA-COMP:10492"/>
        <dbReference type="ChEBI" id="CHEBI:15636"/>
        <dbReference type="ChEBI" id="CHEBI:28938"/>
        <dbReference type="ChEBI" id="CHEBI:57453"/>
        <dbReference type="ChEBI" id="CHEBI:83100"/>
        <dbReference type="ChEBI" id="CHEBI:83143"/>
        <dbReference type="EC" id="2.1.2.10"/>
    </reaction>
</comment>
<dbReference type="NCBIfam" id="TIGR00528">
    <property type="entry name" value="gcvT"/>
    <property type="match status" value="1"/>
</dbReference>
<accession>A0ABP9YNP3</accession>
<dbReference type="SMART" id="SM00164">
    <property type="entry name" value="TBC"/>
    <property type="match status" value="1"/>
</dbReference>
<evidence type="ECO:0000256" key="3">
    <source>
        <dbReference type="ARBA" id="ARBA00022576"/>
    </source>
</evidence>
<evidence type="ECO:0000256" key="4">
    <source>
        <dbReference type="ARBA" id="ARBA00022679"/>
    </source>
</evidence>
<dbReference type="PANTHER" id="PTHR43757:SF2">
    <property type="entry name" value="AMINOMETHYLTRANSFERASE, MITOCHONDRIAL"/>
    <property type="match status" value="1"/>
</dbReference>
<evidence type="ECO:0000256" key="1">
    <source>
        <dbReference type="ARBA" id="ARBA00008609"/>
    </source>
</evidence>
<keyword evidence="3" id="KW-0032">Aminotransferase</keyword>
<proteinExistence type="inferred from homology"/>
<evidence type="ECO:0000313" key="9">
    <source>
        <dbReference type="EMBL" id="GAA5808474.1"/>
    </source>
</evidence>
<dbReference type="Proteomes" id="UP001473302">
    <property type="component" value="Unassembled WGS sequence"/>
</dbReference>
<dbReference type="InterPro" id="IPR035969">
    <property type="entry name" value="Rab-GAP_TBC_sf"/>
</dbReference>
<dbReference type="Gene3D" id="1.10.472.80">
    <property type="entry name" value="Ypt/Rab-GAP domain of gyp1p, domain 3"/>
    <property type="match status" value="1"/>
</dbReference>
<dbReference type="NCBIfam" id="NF001567">
    <property type="entry name" value="PRK00389.1"/>
    <property type="match status" value="1"/>
</dbReference>
<evidence type="ECO:0000256" key="6">
    <source>
        <dbReference type="ARBA" id="ARBA00047665"/>
    </source>
</evidence>
<dbReference type="SUPFAM" id="SSF47923">
    <property type="entry name" value="Ypt/Rab-GAP domain of gyp1p"/>
    <property type="match status" value="2"/>
</dbReference>
<dbReference type="Pfam" id="PF08669">
    <property type="entry name" value="GCV_T_C"/>
    <property type="match status" value="1"/>
</dbReference>
<name>A0ABP9YNP3_9FUNG</name>
<evidence type="ECO:0000313" key="10">
    <source>
        <dbReference type="Proteomes" id="UP001473302"/>
    </source>
</evidence>
<dbReference type="InterPro" id="IPR000195">
    <property type="entry name" value="Rab-GAP-TBC_dom"/>
</dbReference>
<dbReference type="Pfam" id="PF01571">
    <property type="entry name" value="GCV_T"/>
    <property type="match status" value="1"/>
</dbReference>
<evidence type="ECO:0000256" key="7">
    <source>
        <dbReference type="SAM" id="Coils"/>
    </source>
</evidence>
<dbReference type="InterPro" id="IPR013977">
    <property type="entry name" value="GcvT_C"/>
</dbReference>
<comment type="caution">
    <text evidence="9">The sequence shown here is derived from an EMBL/GenBank/DDBJ whole genome shotgun (WGS) entry which is preliminary data.</text>
</comment>
<dbReference type="Gene3D" id="1.10.10.750">
    <property type="entry name" value="Ypt/Rab-GAP domain of gyp1p, domain 1"/>
    <property type="match status" value="1"/>
</dbReference>
<dbReference type="InterPro" id="IPR029043">
    <property type="entry name" value="GcvT/YgfZ_C"/>
</dbReference>
<keyword evidence="7" id="KW-0175">Coiled coil</keyword>